<feature type="transmembrane region" description="Helical" evidence="1">
    <location>
        <begin position="12"/>
        <end position="30"/>
    </location>
</feature>
<dbReference type="RefSeq" id="WP_108904094.1">
    <property type="nucleotide sequence ID" value="NZ_CP029187.1"/>
</dbReference>
<dbReference type="InterPro" id="IPR007492">
    <property type="entry name" value="LytTR_DNA-bd_dom"/>
</dbReference>
<keyword evidence="1" id="KW-0812">Transmembrane</keyword>
<feature type="transmembrane region" description="Helical" evidence="1">
    <location>
        <begin position="84"/>
        <end position="106"/>
    </location>
</feature>
<dbReference type="PROSITE" id="PS50930">
    <property type="entry name" value="HTH_LYTTR"/>
    <property type="match status" value="1"/>
</dbReference>
<dbReference type="OrthoDB" id="1426980at2"/>
<dbReference type="AlphaFoldDB" id="A0A2S1SIS7"/>
<keyword evidence="1" id="KW-0472">Membrane</keyword>
<dbReference type="KEGG" id="fpal:HYN49_10620"/>
<dbReference type="EMBL" id="CP029187">
    <property type="protein sequence ID" value="AWI26316.1"/>
    <property type="molecule type" value="Genomic_DNA"/>
</dbReference>
<feature type="domain" description="HTH LytTR-type" evidence="2">
    <location>
        <begin position="163"/>
        <end position="222"/>
    </location>
</feature>
<feature type="transmembrane region" description="Helical" evidence="1">
    <location>
        <begin position="42"/>
        <end position="63"/>
    </location>
</feature>
<keyword evidence="4" id="KW-1185">Reference proteome</keyword>
<protein>
    <recommendedName>
        <fullName evidence="2">HTH LytTR-type domain-containing protein</fullName>
    </recommendedName>
</protein>
<name>A0A2S1SIS7_9FLAO</name>
<sequence length="242" mass="28256">MESIRDFFSQKDVRLFLVLIPVIKVIDYFMTFSEMVLDKWFFVAFTMNLIQGYVCLVPIRWIIKRIEKQYSGLYFSKSALAKQLLFTFLATVAVCLIIPDGGWLITGKHYTDANGSSFIHDIIILFVWIVLVNFIYIGFHYYQTWKASEEKLRDERKLKTEGITIKIGDKNIKILLKEILGFYVENGATFIIHANFTTFIVDSSLDNLEQKLPGRYFFRVNRKFILHAAQSYHLSALKTINC</sequence>
<evidence type="ECO:0000313" key="3">
    <source>
        <dbReference type="EMBL" id="AWI26316.1"/>
    </source>
</evidence>
<dbReference type="GO" id="GO:0003677">
    <property type="term" value="F:DNA binding"/>
    <property type="evidence" value="ECO:0007669"/>
    <property type="project" value="InterPro"/>
</dbReference>
<evidence type="ECO:0000259" key="2">
    <source>
        <dbReference type="PROSITE" id="PS50930"/>
    </source>
</evidence>
<feature type="transmembrane region" description="Helical" evidence="1">
    <location>
        <begin position="118"/>
        <end position="142"/>
    </location>
</feature>
<evidence type="ECO:0000256" key="1">
    <source>
        <dbReference type="SAM" id="Phobius"/>
    </source>
</evidence>
<evidence type="ECO:0000313" key="4">
    <source>
        <dbReference type="Proteomes" id="UP000244937"/>
    </source>
</evidence>
<dbReference type="Gene3D" id="2.40.50.1020">
    <property type="entry name" value="LytTr DNA-binding domain"/>
    <property type="match status" value="1"/>
</dbReference>
<dbReference type="Proteomes" id="UP000244937">
    <property type="component" value="Chromosome"/>
</dbReference>
<gene>
    <name evidence="3" type="ORF">HYN49_10620</name>
</gene>
<keyword evidence="1" id="KW-1133">Transmembrane helix</keyword>
<dbReference type="Pfam" id="PF04397">
    <property type="entry name" value="LytTR"/>
    <property type="match status" value="1"/>
</dbReference>
<proteinExistence type="predicted"/>
<organism evidence="3 4">
    <name type="scientific">Flavobacterium pallidum</name>
    <dbReference type="NCBI Taxonomy" id="2172098"/>
    <lineage>
        <taxon>Bacteria</taxon>
        <taxon>Pseudomonadati</taxon>
        <taxon>Bacteroidota</taxon>
        <taxon>Flavobacteriia</taxon>
        <taxon>Flavobacteriales</taxon>
        <taxon>Flavobacteriaceae</taxon>
        <taxon>Flavobacterium</taxon>
    </lineage>
</organism>
<reference evidence="3 4" key="1">
    <citation type="submission" date="2018-05" db="EMBL/GenBank/DDBJ databases">
        <title>Genome sequencing of Flavobacterium sp. HYN0049.</title>
        <authorList>
            <person name="Yi H."/>
            <person name="Baek C."/>
        </authorList>
    </citation>
    <scope>NUCLEOTIDE SEQUENCE [LARGE SCALE GENOMIC DNA]</scope>
    <source>
        <strain evidence="3 4">HYN0049</strain>
    </source>
</reference>
<accession>A0A2S1SIS7</accession>